<dbReference type="GO" id="GO:0016740">
    <property type="term" value="F:transferase activity"/>
    <property type="evidence" value="ECO:0007669"/>
    <property type="project" value="UniProtKB-KW"/>
</dbReference>
<reference evidence="4 5" key="1">
    <citation type="submission" date="2019-07" db="EMBL/GenBank/DDBJ databases">
        <title>Genomic Encyclopedia of Archaeal and Bacterial Type Strains, Phase II (KMG-II): from individual species to whole genera.</title>
        <authorList>
            <person name="Goeker M."/>
        </authorList>
    </citation>
    <scope>NUCLEOTIDE SEQUENCE [LARGE SCALE GENOMIC DNA]</scope>
    <source>
        <strain evidence="4 5">ATCC BAA-1139</strain>
    </source>
</reference>
<evidence type="ECO:0000313" key="5">
    <source>
        <dbReference type="Proteomes" id="UP000319449"/>
    </source>
</evidence>
<dbReference type="InterPro" id="IPR006675">
    <property type="entry name" value="HDIG_dom"/>
</dbReference>
<dbReference type="SMART" id="SM00448">
    <property type="entry name" value="REC"/>
    <property type="match status" value="1"/>
</dbReference>
<dbReference type="NCBIfam" id="TIGR00277">
    <property type="entry name" value="HDIG"/>
    <property type="match status" value="1"/>
</dbReference>
<dbReference type="OrthoDB" id="5392850at2"/>
<dbReference type="SUPFAM" id="SSF52172">
    <property type="entry name" value="CheY-like"/>
    <property type="match status" value="1"/>
</dbReference>
<dbReference type="GO" id="GO:0000160">
    <property type="term" value="P:phosphorelay signal transduction system"/>
    <property type="evidence" value="ECO:0007669"/>
    <property type="project" value="InterPro"/>
</dbReference>
<feature type="domain" description="HD-GYP" evidence="3">
    <location>
        <begin position="132"/>
        <end position="327"/>
    </location>
</feature>
<feature type="domain" description="Response regulatory" evidence="2">
    <location>
        <begin position="8"/>
        <end position="123"/>
    </location>
</feature>
<dbReference type="InterPro" id="IPR052020">
    <property type="entry name" value="Cyclic_di-GMP/3'3'-cGAMP_PDE"/>
</dbReference>
<sequence>MLETGDAKVLFVDDEEHILNSIRRVFDDSELTLLYTSSPLQAIEICRSEDICVIVSDNMMPDMGGIDLLARLKAESPQTVKVLMTGYADLTIALQAINSGEVFRFLVKPWENELLVQTVSESLARYRVLSALRREDEVILRSLAQTIELKDHYTRGHCDRVATYATGIAKELGMPATRLREIRYGGWLHDCGKIGVPEEILNFNGILTEKEFETIRKHPDWGAEVARQAQLPEVVVNIIRYHHERFDGSGYPCGLAGGQIPQEARIVAVADVFDALTTDRPYRKGCSLRKGLSVLESLQGVVLDPELVPLFRHIVVRDCGREAAGNEEESCHV</sequence>
<dbReference type="InterPro" id="IPR001789">
    <property type="entry name" value="Sig_transdc_resp-reg_receiver"/>
</dbReference>
<dbReference type="InterPro" id="IPR037522">
    <property type="entry name" value="HD_GYP_dom"/>
</dbReference>
<dbReference type="Pfam" id="PF13487">
    <property type="entry name" value="HD_5"/>
    <property type="match status" value="1"/>
</dbReference>
<organism evidence="4 5">
    <name type="scientific">Geobacter argillaceus</name>
    <dbReference type="NCBI Taxonomy" id="345631"/>
    <lineage>
        <taxon>Bacteria</taxon>
        <taxon>Pseudomonadati</taxon>
        <taxon>Thermodesulfobacteriota</taxon>
        <taxon>Desulfuromonadia</taxon>
        <taxon>Geobacterales</taxon>
        <taxon>Geobacteraceae</taxon>
        <taxon>Geobacter</taxon>
    </lineage>
</organism>
<evidence type="ECO:0000259" key="3">
    <source>
        <dbReference type="PROSITE" id="PS51832"/>
    </source>
</evidence>
<dbReference type="PROSITE" id="PS50110">
    <property type="entry name" value="RESPONSE_REGULATORY"/>
    <property type="match status" value="1"/>
</dbReference>
<evidence type="ECO:0000313" key="4">
    <source>
        <dbReference type="EMBL" id="TWJ19456.1"/>
    </source>
</evidence>
<dbReference type="CDD" id="cd17569">
    <property type="entry name" value="REC_HupR-like"/>
    <property type="match status" value="1"/>
</dbReference>
<accession>A0A562VN94</accession>
<keyword evidence="1" id="KW-0597">Phosphoprotein</keyword>
<dbReference type="Gene3D" id="3.40.50.2300">
    <property type="match status" value="1"/>
</dbReference>
<dbReference type="EMBL" id="VLLN01000009">
    <property type="protein sequence ID" value="TWJ19456.1"/>
    <property type="molecule type" value="Genomic_DNA"/>
</dbReference>
<proteinExistence type="predicted"/>
<dbReference type="AlphaFoldDB" id="A0A562VN94"/>
<evidence type="ECO:0000259" key="2">
    <source>
        <dbReference type="PROSITE" id="PS50110"/>
    </source>
</evidence>
<dbReference type="PANTHER" id="PTHR45228">
    <property type="entry name" value="CYCLIC DI-GMP PHOSPHODIESTERASE TM_0186-RELATED"/>
    <property type="match status" value="1"/>
</dbReference>
<keyword evidence="5" id="KW-1185">Reference proteome</keyword>
<keyword evidence="4" id="KW-0808">Transferase</keyword>
<evidence type="ECO:0000256" key="1">
    <source>
        <dbReference type="PROSITE-ProRule" id="PRU00169"/>
    </source>
</evidence>
<dbReference type="PANTHER" id="PTHR45228:SF8">
    <property type="entry name" value="TWO-COMPONENT RESPONSE REGULATOR-RELATED"/>
    <property type="match status" value="1"/>
</dbReference>
<gene>
    <name evidence="4" type="ORF">JN12_01872</name>
</gene>
<dbReference type="InterPro" id="IPR003607">
    <property type="entry name" value="HD/PDEase_dom"/>
</dbReference>
<dbReference type="RefSeq" id="WP_145021640.1">
    <property type="nucleotide sequence ID" value="NZ_VLLN01000009.1"/>
</dbReference>
<dbReference type="SUPFAM" id="SSF109604">
    <property type="entry name" value="HD-domain/PDEase-like"/>
    <property type="match status" value="1"/>
</dbReference>
<dbReference type="CDD" id="cd00077">
    <property type="entry name" value="HDc"/>
    <property type="match status" value="1"/>
</dbReference>
<dbReference type="Pfam" id="PF00072">
    <property type="entry name" value="Response_reg"/>
    <property type="match status" value="1"/>
</dbReference>
<name>A0A562VN94_9BACT</name>
<dbReference type="InterPro" id="IPR011006">
    <property type="entry name" value="CheY-like_superfamily"/>
</dbReference>
<comment type="caution">
    <text evidence="4">The sequence shown here is derived from an EMBL/GenBank/DDBJ whole genome shotgun (WGS) entry which is preliminary data.</text>
</comment>
<dbReference type="PROSITE" id="PS51832">
    <property type="entry name" value="HD_GYP"/>
    <property type="match status" value="1"/>
</dbReference>
<dbReference type="SMART" id="SM00471">
    <property type="entry name" value="HDc"/>
    <property type="match status" value="1"/>
</dbReference>
<dbReference type="Gene3D" id="1.10.3210.10">
    <property type="entry name" value="Hypothetical protein af1432"/>
    <property type="match status" value="1"/>
</dbReference>
<feature type="modified residue" description="4-aspartylphosphate" evidence="1">
    <location>
        <position position="57"/>
    </location>
</feature>
<dbReference type="Proteomes" id="UP000319449">
    <property type="component" value="Unassembled WGS sequence"/>
</dbReference>
<protein>
    <submittedName>
        <fullName evidence="4">Putative nucleotidyltransferase with HDIG domain</fullName>
    </submittedName>
</protein>